<dbReference type="RefSeq" id="WP_169054597.1">
    <property type="nucleotide sequence ID" value="NZ_BGZI01000029.1"/>
</dbReference>
<evidence type="ECO:0000313" key="2">
    <source>
        <dbReference type="EMBL" id="GBO89898.1"/>
    </source>
</evidence>
<evidence type="ECO:0000313" key="3">
    <source>
        <dbReference type="Proteomes" id="UP000387223"/>
    </source>
</evidence>
<proteinExistence type="predicted"/>
<gene>
    <name evidence="2" type="ORF">MSSD14B_35660</name>
</gene>
<dbReference type="Proteomes" id="UP000387223">
    <property type="component" value="Unassembled WGS sequence"/>
</dbReference>
<accession>A0A5M3Q3R0</accession>
<feature type="domain" description="Wadjet protein JetD C-terminal" evidence="1">
    <location>
        <begin position="258"/>
        <end position="341"/>
    </location>
</feature>
<evidence type="ECO:0000259" key="1">
    <source>
        <dbReference type="Pfam" id="PF09983"/>
    </source>
</evidence>
<dbReference type="GO" id="GO:0005694">
    <property type="term" value="C:chromosome"/>
    <property type="evidence" value="ECO:0007669"/>
    <property type="project" value="InterPro"/>
</dbReference>
<protein>
    <recommendedName>
        <fullName evidence="1">Wadjet protein JetD C-terminal domain-containing protein</fullName>
    </recommendedName>
</protein>
<dbReference type="InterPro" id="IPR024534">
    <property type="entry name" value="JetD_C"/>
</dbReference>
<dbReference type="Pfam" id="PF09983">
    <property type="entry name" value="JetD_C"/>
    <property type="match status" value="1"/>
</dbReference>
<organism evidence="2 3">
    <name type="scientific">Marinobacter salsuginis</name>
    <dbReference type="NCBI Taxonomy" id="418719"/>
    <lineage>
        <taxon>Bacteria</taxon>
        <taxon>Pseudomonadati</taxon>
        <taxon>Pseudomonadota</taxon>
        <taxon>Gammaproteobacteria</taxon>
        <taxon>Pseudomonadales</taxon>
        <taxon>Marinobacteraceae</taxon>
        <taxon>Marinobacter</taxon>
    </lineage>
</organism>
<name>A0A5M3Q3R0_9GAMM</name>
<comment type="caution">
    <text evidence="2">The sequence shown here is derived from an EMBL/GenBank/DDBJ whole genome shotgun (WGS) entry which is preliminary data.</text>
</comment>
<dbReference type="EMBL" id="BGZI01000029">
    <property type="protein sequence ID" value="GBO89898.1"/>
    <property type="molecule type" value="Genomic_DNA"/>
</dbReference>
<reference evidence="2 3" key="1">
    <citation type="journal article" date="2019" name="J. Gen. Appl. Microbiol.">
        <title>Aerobic degradation of cis-dichloroethene by the marine bacterium Marinobacter salsuginis strain 5N-3.</title>
        <authorList>
            <person name="Inoue Y."/>
            <person name="Fukunaga Y."/>
            <person name="Katsumata H."/>
            <person name="Ohji S."/>
            <person name="Hosoyama A."/>
            <person name="Mori K."/>
            <person name="Ando K."/>
        </authorList>
    </citation>
    <scope>NUCLEOTIDE SEQUENCE [LARGE SCALE GENOMIC DNA]</scope>
    <source>
        <strain evidence="2 3">NBRC 109114</strain>
    </source>
</reference>
<dbReference type="InterPro" id="IPR036078">
    <property type="entry name" value="Spo11/TopoVI_A_sf"/>
</dbReference>
<dbReference type="AlphaFoldDB" id="A0A5M3Q3R0"/>
<dbReference type="SUPFAM" id="SSF56726">
    <property type="entry name" value="DNA topoisomerase IV, alpha subunit"/>
    <property type="match status" value="1"/>
</dbReference>
<sequence length="399" mass="43806">MNTTLANEALEKLWGRGDRATLKGSDRQPSLSLSENSFPKYFTLPSASAKSDFHASLRDAERSGAIAIEWDCRAGYDGQIKRLVLSSFAQLTAYLNRTSTQEVVNRAFAELISWADDERVAHLIDRWKNGKSPRGISSDRYADVVDALKVIDDRQGEAFLDESVRRVSARLFGDSKRIEKLVPIIDLLTATEGDSIARHPEAVLAFIGLKKYPIPFLVAGVGALILKDQSGGTTTAPVPYPYVGYEPSVIRGYVGSPGYVLSVENLTTFHELANNRAGKVDGLIVYTGGFPSPSGIKAYQFVTSEVPPGTPIYHWGDTDLSGFRIAVQLAEAIKPQSKRLLLWKMGENVTGTSSLNMTSADRERILQLCRNWKWDLAERNLSGGSPAIEQELQSLVLPA</sequence>
<dbReference type="GO" id="GO:0003677">
    <property type="term" value="F:DNA binding"/>
    <property type="evidence" value="ECO:0007669"/>
    <property type="project" value="InterPro"/>
</dbReference>